<evidence type="ECO:0000256" key="2">
    <source>
        <dbReference type="SAM" id="SignalP"/>
    </source>
</evidence>
<feature type="chain" id="PRO_5003471335" description="RxLR effector protein" evidence="2">
    <location>
        <begin position="22"/>
        <end position="133"/>
    </location>
</feature>
<organism evidence="3 4">
    <name type="scientific">Phytophthora sojae (strain P6497)</name>
    <name type="common">Soybean stem and root rot agent</name>
    <name type="synonym">Phytophthora megasperma f. sp. glycines</name>
    <dbReference type="NCBI Taxonomy" id="1094619"/>
    <lineage>
        <taxon>Eukaryota</taxon>
        <taxon>Sar</taxon>
        <taxon>Stramenopiles</taxon>
        <taxon>Oomycota</taxon>
        <taxon>Peronosporomycetes</taxon>
        <taxon>Peronosporales</taxon>
        <taxon>Peronosporaceae</taxon>
        <taxon>Phytophthora</taxon>
    </lineage>
</organism>
<evidence type="ECO:0008006" key="5">
    <source>
        <dbReference type="Google" id="ProtNLM"/>
    </source>
</evidence>
<dbReference type="KEGG" id="psoj:PHYSODRAFT_353338"/>
<keyword evidence="4" id="KW-1185">Reference proteome</keyword>
<evidence type="ECO:0000313" key="3">
    <source>
        <dbReference type="EMBL" id="EGZ26730.1"/>
    </source>
</evidence>
<protein>
    <recommendedName>
        <fullName evidence="5">RxLR effector protein</fullName>
    </recommendedName>
</protein>
<sequence length="133" mass="15295">MHRHIYILLLVAIVLVSSTNATLTSPEPKHVQATRRLRGAPKTGEIDRSATHSQDTKLDSGAKLTSKLKRVKVPAVTMENEMWNKLLTPLFKEFFAKEVHPRRAPKFLSAVKSREVRDDIADLYKFWYRIRLA</sequence>
<feature type="compositionally biased region" description="Basic and acidic residues" evidence="1">
    <location>
        <begin position="44"/>
        <end position="59"/>
    </location>
</feature>
<keyword evidence="2" id="KW-0732">Signal</keyword>
<dbReference type="GeneID" id="20649344"/>
<feature type="signal peptide" evidence="2">
    <location>
        <begin position="1"/>
        <end position="21"/>
    </location>
</feature>
<dbReference type="InParanoid" id="G4YP21"/>
<reference evidence="3 4" key="1">
    <citation type="journal article" date="2006" name="Science">
        <title>Phytophthora genome sequences uncover evolutionary origins and mechanisms of pathogenesis.</title>
        <authorList>
            <person name="Tyler B.M."/>
            <person name="Tripathy S."/>
            <person name="Zhang X."/>
            <person name="Dehal P."/>
            <person name="Jiang R.H."/>
            <person name="Aerts A."/>
            <person name="Arredondo F.D."/>
            <person name="Baxter L."/>
            <person name="Bensasson D."/>
            <person name="Beynon J.L."/>
            <person name="Chapman J."/>
            <person name="Damasceno C.M."/>
            <person name="Dorrance A.E."/>
            <person name="Dou D."/>
            <person name="Dickerman A.W."/>
            <person name="Dubchak I.L."/>
            <person name="Garbelotto M."/>
            <person name="Gijzen M."/>
            <person name="Gordon S.G."/>
            <person name="Govers F."/>
            <person name="Grunwald N.J."/>
            <person name="Huang W."/>
            <person name="Ivors K.L."/>
            <person name="Jones R.W."/>
            <person name="Kamoun S."/>
            <person name="Krampis K."/>
            <person name="Lamour K.H."/>
            <person name="Lee M.K."/>
            <person name="McDonald W.H."/>
            <person name="Medina M."/>
            <person name="Meijer H.J."/>
            <person name="Nordberg E.K."/>
            <person name="Maclean D.J."/>
            <person name="Ospina-Giraldo M.D."/>
            <person name="Morris P.F."/>
            <person name="Phuntumart V."/>
            <person name="Putnam N.H."/>
            <person name="Rash S."/>
            <person name="Rose J.K."/>
            <person name="Sakihama Y."/>
            <person name="Salamov A.A."/>
            <person name="Savidor A."/>
            <person name="Scheuring C.F."/>
            <person name="Smith B.M."/>
            <person name="Sobral B.W."/>
            <person name="Terry A."/>
            <person name="Torto-Alalibo T.A."/>
            <person name="Win J."/>
            <person name="Xu Z."/>
            <person name="Zhang H."/>
            <person name="Grigoriev I.V."/>
            <person name="Rokhsar D.S."/>
            <person name="Boore J.L."/>
        </authorList>
    </citation>
    <scope>NUCLEOTIDE SEQUENCE [LARGE SCALE GENOMIC DNA]</scope>
    <source>
        <strain evidence="3 4">P6497</strain>
    </source>
</reference>
<evidence type="ECO:0000313" key="4">
    <source>
        <dbReference type="Proteomes" id="UP000002640"/>
    </source>
</evidence>
<feature type="region of interest" description="Disordered" evidence="1">
    <location>
        <begin position="35"/>
        <end position="59"/>
    </location>
</feature>
<dbReference type="AlphaFoldDB" id="G4YP21"/>
<dbReference type="SMR" id="G4YP21"/>
<evidence type="ECO:0000256" key="1">
    <source>
        <dbReference type="SAM" id="MobiDB-lite"/>
    </source>
</evidence>
<dbReference type="Proteomes" id="UP000002640">
    <property type="component" value="Unassembled WGS sequence"/>
</dbReference>
<dbReference type="EMBL" id="JH159151">
    <property type="protein sequence ID" value="EGZ26730.1"/>
    <property type="molecule type" value="Genomic_DNA"/>
</dbReference>
<accession>G4YP21</accession>
<name>G4YP21_PHYSP</name>
<dbReference type="RefSeq" id="XP_009514005.1">
    <property type="nucleotide sequence ID" value="XM_009515710.1"/>
</dbReference>
<proteinExistence type="predicted"/>
<gene>
    <name evidence="3" type="ORF">PHYSODRAFT_353338</name>
</gene>